<proteinExistence type="predicted"/>
<accession>A0A8T1WXX4</accession>
<feature type="compositionally biased region" description="Basic and acidic residues" evidence="1">
    <location>
        <begin position="85"/>
        <end position="94"/>
    </location>
</feature>
<gene>
    <name evidence="2" type="ORF">PHYBOEH_002288</name>
</gene>
<feature type="compositionally biased region" description="Basic and acidic residues" evidence="1">
    <location>
        <begin position="204"/>
        <end position="218"/>
    </location>
</feature>
<sequence length="230" mass="25197">MGETEPGHPNNEMENDGDEEDDSYAKAYMDDDDAQESDDEELAEMLAKVQSIQQVEGRLQLSESGDVKCNHAANILENPSPRGATPRDLKKSEALPRSPLAAAASSSAIVYRSQDGIKTVLRNPLSSKTTAAGTLLGIKKSAVYEEKLLQAAISTNSLERLKQRTVAAAPAEGTGRFKANKTAKQVLYEKRIAQKANQQSFLERNYKPNNDSKTKKAQLELEAKRKAYAK</sequence>
<feature type="compositionally biased region" description="Low complexity" evidence="1">
    <location>
        <begin position="95"/>
        <end position="106"/>
    </location>
</feature>
<feature type="compositionally biased region" description="Acidic residues" evidence="1">
    <location>
        <begin position="13"/>
        <end position="22"/>
    </location>
</feature>
<dbReference type="Proteomes" id="UP000693981">
    <property type="component" value="Unassembled WGS sequence"/>
</dbReference>
<evidence type="ECO:0000313" key="2">
    <source>
        <dbReference type="EMBL" id="KAG7396420.1"/>
    </source>
</evidence>
<feature type="region of interest" description="Disordered" evidence="1">
    <location>
        <begin position="72"/>
        <end position="106"/>
    </location>
</feature>
<reference evidence="2" key="1">
    <citation type="submission" date="2021-02" db="EMBL/GenBank/DDBJ databases">
        <authorList>
            <person name="Palmer J.M."/>
        </authorList>
    </citation>
    <scope>NUCLEOTIDE SEQUENCE</scope>
    <source>
        <strain evidence="2">SCRP23</strain>
    </source>
</reference>
<name>A0A8T1WXX4_9STRA</name>
<evidence type="ECO:0000256" key="1">
    <source>
        <dbReference type="SAM" id="MobiDB-lite"/>
    </source>
</evidence>
<protein>
    <submittedName>
        <fullName evidence="2">Uncharacterized protein</fullName>
    </submittedName>
</protein>
<organism evidence="2 3">
    <name type="scientific">Phytophthora boehmeriae</name>
    <dbReference type="NCBI Taxonomy" id="109152"/>
    <lineage>
        <taxon>Eukaryota</taxon>
        <taxon>Sar</taxon>
        <taxon>Stramenopiles</taxon>
        <taxon>Oomycota</taxon>
        <taxon>Peronosporomycetes</taxon>
        <taxon>Peronosporales</taxon>
        <taxon>Peronosporaceae</taxon>
        <taxon>Phytophthora</taxon>
    </lineage>
</organism>
<dbReference type="EMBL" id="JAGDFL010000156">
    <property type="protein sequence ID" value="KAG7396420.1"/>
    <property type="molecule type" value="Genomic_DNA"/>
</dbReference>
<dbReference type="OrthoDB" id="79589at2759"/>
<feature type="compositionally biased region" description="Acidic residues" evidence="1">
    <location>
        <begin position="30"/>
        <end position="41"/>
    </location>
</feature>
<feature type="region of interest" description="Disordered" evidence="1">
    <location>
        <begin position="1"/>
        <end position="41"/>
    </location>
</feature>
<keyword evidence="3" id="KW-1185">Reference proteome</keyword>
<comment type="caution">
    <text evidence="2">The sequence shown here is derived from an EMBL/GenBank/DDBJ whole genome shotgun (WGS) entry which is preliminary data.</text>
</comment>
<evidence type="ECO:0000313" key="3">
    <source>
        <dbReference type="Proteomes" id="UP000693981"/>
    </source>
</evidence>
<feature type="region of interest" description="Disordered" evidence="1">
    <location>
        <begin position="199"/>
        <end position="218"/>
    </location>
</feature>
<dbReference type="AlphaFoldDB" id="A0A8T1WXX4"/>